<reference evidence="1" key="5">
    <citation type="journal article" date="2021" name="G3 (Bethesda)">
        <title>Aegilops tauschii genome assembly Aet v5.0 features greater sequence contiguity and improved annotation.</title>
        <authorList>
            <person name="Wang L."/>
            <person name="Zhu T."/>
            <person name="Rodriguez J.C."/>
            <person name="Deal K.R."/>
            <person name="Dubcovsky J."/>
            <person name="McGuire P.E."/>
            <person name="Lux T."/>
            <person name="Spannagl M."/>
            <person name="Mayer K.F.X."/>
            <person name="Baldrich P."/>
            <person name="Meyers B.C."/>
            <person name="Huo N."/>
            <person name="Gu Y.Q."/>
            <person name="Zhou H."/>
            <person name="Devos K.M."/>
            <person name="Bennetzen J.L."/>
            <person name="Unver T."/>
            <person name="Budak H."/>
            <person name="Gulick P.J."/>
            <person name="Galiba G."/>
            <person name="Kalapos B."/>
            <person name="Nelson D.R."/>
            <person name="Li P."/>
            <person name="You F.M."/>
            <person name="Luo M.C."/>
            <person name="Dvorak J."/>
        </authorList>
    </citation>
    <scope>NUCLEOTIDE SEQUENCE [LARGE SCALE GENOMIC DNA]</scope>
    <source>
        <strain evidence="1">cv. AL8/78</strain>
    </source>
</reference>
<reference evidence="1" key="3">
    <citation type="journal article" date="2017" name="Nature">
        <title>Genome sequence of the progenitor of the wheat D genome Aegilops tauschii.</title>
        <authorList>
            <person name="Luo M.C."/>
            <person name="Gu Y.Q."/>
            <person name="Puiu D."/>
            <person name="Wang H."/>
            <person name="Twardziok S.O."/>
            <person name="Deal K.R."/>
            <person name="Huo N."/>
            <person name="Zhu T."/>
            <person name="Wang L."/>
            <person name="Wang Y."/>
            <person name="McGuire P.E."/>
            <person name="Liu S."/>
            <person name="Long H."/>
            <person name="Ramasamy R.K."/>
            <person name="Rodriguez J.C."/>
            <person name="Van S.L."/>
            <person name="Yuan L."/>
            <person name="Wang Z."/>
            <person name="Xia Z."/>
            <person name="Xiao L."/>
            <person name="Anderson O.D."/>
            <person name="Ouyang S."/>
            <person name="Liang Y."/>
            <person name="Zimin A.V."/>
            <person name="Pertea G."/>
            <person name="Qi P."/>
            <person name="Bennetzen J.L."/>
            <person name="Dai X."/>
            <person name="Dawson M.W."/>
            <person name="Muller H.G."/>
            <person name="Kugler K."/>
            <person name="Rivarola-Duarte L."/>
            <person name="Spannagl M."/>
            <person name="Mayer K.F.X."/>
            <person name="Lu F.H."/>
            <person name="Bevan M.W."/>
            <person name="Leroy P."/>
            <person name="Li P."/>
            <person name="You F.M."/>
            <person name="Sun Q."/>
            <person name="Liu Z."/>
            <person name="Lyons E."/>
            <person name="Wicker T."/>
            <person name="Salzberg S.L."/>
            <person name="Devos K.M."/>
            <person name="Dvorak J."/>
        </authorList>
    </citation>
    <scope>NUCLEOTIDE SEQUENCE [LARGE SCALE GENOMIC DNA]</scope>
    <source>
        <strain evidence="1">cv. AL8/78</strain>
    </source>
</reference>
<sequence>MQKQICITKSIAVFATPYQIFSFHKCHINMHYPEFISNFSTIKFKFRITTYNCSKSYMCYDFLGSLKIL</sequence>
<protein>
    <submittedName>
        <fullName evidence="1">Uncharacterized protein</fullName>
    </submittedName>
</protein>
<reference evidence="2" key="1">
    <citation type="journal article" date="2014" name="Science">
        <title>Ancient hybridizations among the ancestral genomes of bread wheat.</title>
        <authorList>
            <consortium name="International Wheat Genome Sequencing Consortium,"/>
            <person name="Marcussen T."/>
            <person name="Sandve S.R."/>
            <person name="Heier L."/>
            <person name="Spannagl M."/>
            <person name="Pfeifer M."/>
            <person name="Jakobsen K.S."/>
            <person name="Wulff B.B."/>
            <person name="Steuernagel B."/>
            <person name="Mayer K.F."/>
            <person name="Olsen O.A."/>
        </authorList>
    </citation>
    <scope>NUCLEOTIDE SEQUENCE [LARGE SCALE GENOMIC DNA]</scope>
    <source>
        <strain evidence="2">cv. AL8/78</strain>
    </source>
</reference>
<reference evidence="2" key="2">
    <citation type="journal article" date="2017" name="Nat. Plants">
        <title>The Aegilops tauschii genome reveals multiple impacts of transposons.</title>
        <authorList>
            <person name="Zhao G."/>
            <person name="Zou C."/>
            <person name="Li K."/>
            <person name="Wang K."/>
            <person name="Li T."/>
            <person name="Gao L."/>
            <person name="Zhang X."/>
            <person name="Wang H."/>
            <person name="Yang Z."/>
            <person name="Liu X."/>
            <person name="Jiang W."/>
            <person name="Mao L."/>
            <person name="Kong X."/>
            <person name="Jiao Y."/>
            <person name="Jia J."/>
        </authorList>
    </citation>
    <scope>NUCLEOTIDE SEQUENCE [LARGE SCALE GENOMIC DNA]</scope>
    <source>
        <strain evidence="2">cv. AL8/78</strain>
    </source>
</reference>
<keyword evidence="2" id="KW-1185">Reference proteome</keyword>
<name>A0A453N3E0_AEGTS</name>
<evidence type="ECO:0000313" key="1">
    <source>
        <dbReference type="EnsemblPlants" id="AET6Gv20199600.2"/>
    </source>
</evidence>
<evidence type="ECO:0000313" key="2">
    <source>
        <dbReference type="Proteomes" id="UP000015105"/>
    </source>
</evidence>
<dbReference type="Gramene" id="AET6Gv20199600.2">
    <property type="protein sequence ID" value="AET6Gv20199600.2"/>
    <property type="gene ID" value="AET6Gv20199600"/>
</dbReference>
<organism evidence="1 2">
    <name type="scientific">Aegilops tauschii subsp. strangulata</name>
    <name type="common">Goatgrass</name>
    <dbReference type="NCBI Taxonomy" id="200361"/>
    <lineage>
        <taxon>Eukaryota</taxon>
        <taxon>Viridiplantae</taxon>
        <taxon>Streptophyta</taxon>
        <taxon>Embryophyta</taxon>
        <taxon>Tracheophyta</taxon>
        <taxon>Spermatophyta</taxon>
        <taxon>Magnoliopsida</taxon>
        <taxon>Liliopsida</taxon>
        <taxon>Poales</taxon>
        <taxon>Poaceae</taxon>
        <taxon>BOP clade</taxon>
        <taxon>Pooideae</taxon>
        <taxon>Triticodae</taxon>
        <taxon>Triticeae</taxon>
        <taxon>Triticinae</taxon>
        <taxon>Aegilops</taxon>
    </lineage>
</organism>
<dbReference type="EnsemblPlants" id="AET6Gv20199600.2">
    <property type="protein sequence ID" value="AET6Gv20199600.2"/>
    <property type="gene ID" value="AET6Gv20199600"/>
</dbReference>
<dbReference type="Proteomes" id="UP000015105">
    <property type="component" value="Chromosome 6D"/>
</dbReference>
<proteinExistence type="predicted"/>
<accession>A0A453N3E0</accession>
<dbReference type="AlphaFoldDB" id="A0A453N3E0"/>
<reference evidence="1" key="4">
    <citation type="submission" date="2019-03" db="UniProtKB">
        <authorList>
            <consortium name="EnsemblPlants"/>
        </authorList>
    </citation>
    <scope>IDENTIFICATION</scope>
</reference>